<comment type="caution">
    <text evidence="2">The sequence shown here is derived from an EMBL/GenBank/DDBJ whole genome shotgun (WGS) entry which is preliminary data.</text>
</comment>
<feature type="region of interest" description="Disordered" evidence="1">
    <location>
        <begin position="78"/>
        <end position="108"/>
    </location>
</feature>
<evidence type="ECO:0000313" key="3">
    <source>
        <dbReference type="Proteomes" id="UP001066276"/>
    </source>
</evidence>
<keyword evidence="3" id="KW-1185">Reference proteome</keyword>
<evidence type="ECO:0000313" key="2">
    <source>
        <dbReference type="EMBL" id="KAJ1114254.1"/>
    </source>
</evidence>
<accession>A0AAV7NFL4</accession>
<evidence type="ECO:0000256" key="1">
    <source>
        <dbReference type="SAM" id="MobiDB-lite"/>
    </source>
</evidence>
<dbReference type="Proteomes" id="UP001066276">
    <property type="component" value="Chromosome 8"/>
</dbReference>
<reference evidence="2" key="1">
    <citation type="journal article" date="2022" name="bioRxiv">
        <title>Sequencing and chromosome-scale assembly of the giantPleurodeles waltlgenome.</title>
        <authorList>
            <person name="Brown T."/>
            <person name="Elewa A."/>
            <person name="Iarovenko S."/>
            <person name="Subramanian E."/>
            <person name="Araus A.J."/>
            <person name="Petzold A."/>
            <person name="Susuki M."/>
            <person name="Suzuki K.-i.T."/>
            <person name="Hayashi T."/>
            <person name="Toyoda A."/>
            <person name="Oliveira C."/>
            <person name="Osipova E."/>
            <person name="Leigh N.D."/>
            <person name="Simon A."/>
            <person name="Yun M.H."/>
        </authorList>
    </citation>
    <scope>NUCLEOTIDE SEQUENCE</scope>
    <source>
        <strain evidence="2">20211129_DDA</strain>
        <tissue evidence="2">Liver</tissue>
    </source>
</reference>
<gene>
    <name evidence="2" type="ORF">NDU88_002493</name>
</gene>
<organism evidence="2 3">
    <name type="scientific">Pleurodeles waltl</name>
    <name type="common">Iberian ribbed newt</name>
    <dbReference type="NCBI Taxonomy" id="8319"/>
    <lineage>
        <taxon>Eukaryota</taxon>
        <taxon>Metazoa</taxon>
        <taxon>Chordata</taxon>
        <taxon>Craniata</taxon>
        <taxon>Vertebrata</taxon>
        <taxon>Euteleostomi</taxon>
        <taxon>Amphibia</taxon>
        <taxon>Batrachia</taxon>
        <taxon>Caudata</taxon>
        <taxon>Salamandroidea</taxon>
        <taxon>Salamandridae</taxon>
        <taxon>Pleurodelinae</taxon>
        <taxon>Pleurodeles</taxon>
    </lineage>
</organism>
<sequence>MEQPRAQRPSPAPLVGPEPLLHGLRPRRGSVFRHQAPGGVSPLSRASAWAADAAEEPAARRAAQRLNGGRELRCVDAAARAKQPSSSPTRFDYQSKCVGDEDGCSEEE</sequence>
<dbReference type="AlphaFoldDB" id="A0AAV7NFL4"/>
<proteinExistence type="predicted"/>
<protein>
    <submittedName>
        <fullName evidence="2">Uncharacterized protein</fullName>
    </submittedName>
</protein>
<dbReference type="EMBL" id="JANPWB010000012">
    <property type="protein sequence ID" value="KAJ1114254.1"/>
    <property type="molecule type" value="Genomic_DNA"/>
</dbReference>
<feature type="region of interest" description="Disordered" evidence="1">
    <location>
        <begin position="1"/>
        <end position="25"/>
    </location>
</feature>
<name>A0AAV7NFL4_PLEWA</name>